<reference evidence="1 2" key="1">
    <citation type="submission" date="2020-07" db="EMBL/GenBank/DDBJ databases">
        <title>Gai3-2, isolated from salt lake.</title>
        <authorList>
            <person name="Cui H."/>
            <person name="Shi X."/>
        </authorList>
    </citation>
    <scope>NUCLEOTIDE SEQUENCE [LARGE SCALE GENOMIC DNA]</scope>
    <source>
        <strain evidence="1 2">Gai3-2</strain>
    </source>
</reference>
<protein>
    <submittedName>
        <fullName evidence="1">Uncharacterized protein</fullName>
    </submittedName>
</protein>
<proteinExistence type="predicted"/>
<gene>
    <name evidence="1" type="ORF">HUG10_12405</name>
</gene>
<evidence type="ECO:0000313" key="2">
    <source>
        <dbReference type="Proteomes" id="UP000509750"/>
    </source>
</evidence>
<evidence type="ECO:0000313" key="1">
    <source>
        <dbReference type="EMBL" id="QLG28297.1"/>
    </source>
</evidence>
<accession>A0A7D5KEJ5</accession>
<dbReference type="OrthoDB" id="200060at2157"/>
<organism evidence="1 2">
    <name type="scientific">Halorarum halophilum</name>
    <dbReference type="NCBI Taxonomy" id="2743090"/>
    <lineage>
        <taxon>Archaea</taxon>
        <taxon>Methanobacteriati</taxon>
        <taxon>Methanobacteriota</taxon>
        <taxon>Stenosarchaea group</taxon>
        <taxon>Halobacteria</taxon>
        <taxon>Halobacteriales</taxon>
        <taxon>Haloferacaceae</taxon>
        <taxon>Halorarum</taxon>
    </lineage>
</organism>
<dbReference type="GeneID" id="56029648"/>
<dbReference type="RefSeq" id="WP_179169872.1">
    <property type="nucleotide sequence ID" value="NZ_CP058529.1"/>
</dbReference>
<dbReference type="AlphaFoldDB" id="A0A7D5KEJ5"/>
<dbReference type="EMBL" id="CP058529">
    <property type="protein sequence ID" value="QLG28297.1"/>
    <property type="molecule type" value="Genomic_DNA"/>
</dbReference>
<sequence length="66" mass="7084">MTERKATVTCPTCGLEESFGTLAAARSRIEEHREGTGHDPLWELSRLASGVERAGNEAGVCGRLDP</sequence>
<keyword evidence="2" id="KW-1185">Reference proteome</keyword>
<dbReference type="InterPro" id="IPR055964">
    <property type="entry name" value="DUF7542"/>
</dbReference>
<dbReference type="Proteomes" id="UP000509750">
    <property type="component" value="Chromosome"/>
</dbReference>
<dbReference type="Pfam" id="PF24398">
    <property type="entry name" value="DUF7542"/>
    <property type="match status" value="1"/>
</dbReference>
<name>A0A7D5KEJ5_9EURY</name>
<dbReference type="KEGG" id="halg:HUG10_12405"/>